<dbReference type="PANTHER" id="PTHR43584:SF3">
    <property type="entry name" value="BIFUNCTIONAL PROTEIN GLMU"/>
    <property type="match status" value="1"/>
</dbReference>
<dbReference type="InterPro" id="IPR005882">
    <property type="entry name" value="Bifunctional_GlmU"/>
</dbReference>
<evidence type="ECO:0000256" key="5">
    <source>
        <dbReference type="ARBA" id="ARBA00022679"/>
    </source>
</evidence>
<evidence type="ECO:0000256" key="1">
    <source>
        <dbReference type="ARBA" id="ARBA00004496"/>
    </source>
</evidence>
<dbReference type="EMBL" id="QOPD01000001">
    <property type="protein sequence ID" value="RCL39272.1"/>
    <property type="molecule type" value="Genomic_DNA"/>
</dbReference>
<dbReference type="GO" id="GO:0003977">
    <property type="term" value="F:UDP-N-acetylglucosamine diphosphorylase activity"/>
    <property type="evidence" value="ECO:0007669"/>
    <property type="project" value="UniProtKB-UniRule"/>
</dbReference>
<feature type="region of interest" description="Pyrophosphorylase" evidence="18">
    <location>
        <begin position="1"/>
        <end position="229"/>
    </location>
</feature>
<feature type="binding site" evidence="18">
    <location>
        <position position="227"/>
    </location>
    <ligand>
        <name>UDP-N-acetyl-alpha-D-glucosamine</name>
        <dbReference type="ChEBI" id="CHEBI:57705"/>
    </ligand>
</feature>
<dbReference type="GO" id="GO:0009245">
    <property type="term" value="P:lipid A biosynthetic process"/>
    <property type="evidence" value="ECO:0007669"/>
    <property type="project" value="UniProtKB-UniRule"/>
</dbReference>
<feature type="binding site" evidence="18">
    <location>
        <position position="380"/>
    </location>
    <ligand>
        <name>acetyl-CoA</name>
        <dbReference type="ChEBI" id="CHEBI:57288"/>
    </ligand>
</feature>
<dbReference type="Pfam" id="PF12804">
    <property type="entry name" value="NTP_transf_3"/>
    <property type="match status" value="1"/>
</dbReference>
<accession>A0A368BR12</accession>
<dbReference type="InterPro" id="IPR038009">
    <property type="entry name" value="GlmU_C_LbH"/>
</dbReference>
<comment type="pathway">
    <text evidence="18">Nucleotide-sugar biosynthesis; UDP-N-acetyl-alpha-D-glucosamine biosynthesis; UDP-N-acetyl-alpha-D-glucosamine from N-acetyl-alpha-D-glucosamine 1-phosphate: step 1/1.</text>
</comment>
<keyword evidence="5 18" id="KW-0808">Transferase</keyword>
<evidence type="ECO:0000256" key="11">
    <source>
        <dbReference type="ARBA" id="ARBA00022984"/>
    </source>
</evidence>
<feature type="binding site" evidence="18">
    <location>
        <position position="366"/>
    </location>
    <ligand>
        <name>UDP-N-acetyl-alpha-D-glucosamine</name>
        <dbReference type="ChEBI" id="CHEBI:57705"/>
    </ligand>
</feature>
<comment type="caution">
    <text evidence="18">Lacks conserved residue(s) required for the propagation of feature annotation.</text>
</comment>
<name>A0A368BR12_9GAMM</name>
<dbReference type="InterPro" id="IPR011004">
    <property type="entry name" value="Trimer_LpxA-like_sf"/>
</dbReference>
<feature type="domain" description="Mannose-1-phosphate guanyltransferase C-terminal" evidence="20">
    <location>
        <begin position="260"/>
        <end position="338"/>
    </location>
</feature>
<comment type="subunit">
    <text evidence="18">Homotrimer.</text>
</comment>
<comment type="similarity">
    <text evidence="2 18">In the C-terminal section; belongs to the transferase hexapeptide repeat family.</text>
</comment>
<dbReference type="Gene3D" id="3.90.550.10">
    <property type="entry name" value="Spore Coat Polysaccharide Biosynthesis Protein SpsA, Chain A"/>
    <property type="match status" value="1"/>
</dbReference>
<keyword evidence="9 18" id="KW-0460">Magnesium</keyword>
<dbReference type="SUPFAM" id="SSF53448">
    <property type="entry name" value="Nucleotide-diphospho-sugar transferases"/>
    <property type="match status" value="1"/>
</dbReference>
<keyword evidence="11 18" id="KW-0573">Peptidoglycan synthesis</keyword>
<feature type="region of interest" description="N-acetyltransferase" evidence="18">
    <location>
        <begin position="251"/>
        <end position="452"/>
    </location>
</feature>
<feature type="binding site" evidence="18">
    <location>
        <position position="423"/>
    </location>
    <ligand>
        <name>acetyl-CoA</name>
        <dbReference type="ChEBI" id="CHEBI:57288"/>
    </ligand>
</feature>
<dbReference type="CDD" id="cd02540">
    <property type="entry name" value="GT2_GlmU_N_bac"/>
    <property type="match status" value="1"/>
</dbReference>
<comment type="pathway">
    <text evidence="18">Nucleotide-sugar biosynthesis; UDP-N-acetyl-alpha-D-glucosamine biosynthesis; N-acetyl-alpha-D-glucosamine 1-phosphate from alpha-D-glucosamine 6-phosphate (route II): step 2/2.</text>
</comment>
<dbReference type="GO" id="GO:0071555">
    <property type="term" value="P:cell wall organization"/>
    <property type="evidence" value="ECO:0007669"/>
    <property type="project" value="UniProtKB-KW"/>
</dbReference>
<feature type="binding site" evidence="18">
    <location>
        <position position="377"/>
    </location>
    <ligand>
        <name>UDP-N-acetyl-alpha-D-glucosamine</name>
        <dbReference type="ChEBI" id="CHEBI:57705"/>
    </ligand>
</feature>
<comment type="catalytic activity">
    <reaction evidence="16 18">
        <text>N-acetyl-alpha-D-glucosamine 1-phosphate + UTP + H(+) = UDP-N-acetyl-alpha-D-glucosamine + diphosphate</text>
        <dbReference type="Rhea" id="RHEA:13509"/>
        <dbReference type="ChEBI" id="CHEBI:15378"/>
        <dbReference type="ChEBI" id="CHEBI:33019"/>
        <dbReference type="ChEBI" id="CHEBI:46398"/>
        <dbReference type="ChEBI" id="CHEBI:57705"/>
        <dbReference type="ChEBI" id="CHEBI:57776"/>
        <dbReference type="EC" id="2.7.7.23"/>
    </reaction>
</comment>
<evidence type="ECO:0000256" key="8">
    <source>
        <dbReference type="ARBA" id="ARBA00022737"/>
    </source>
</evidence>
<evidence type="ECO:0000259" key="20">
    <source>
        <dbReference type="Pfam" id="PF25087"/>
    </source>
</evidence>
<dbReference type="GO" id="GO:0016020">
    <property type="term" value="C:membrane"/>
    <property type="evidence" value="ECO:0007669"/>
    <property type="project" value="GOC"/>
</dbReference>
<keyword evidence="7 18" id="KW-0479">Metal-binding</keyword>
<evidence type="ECO:0000256" key="14">
    <source>
        <dbReference type="ARBA" id="ARBA00023316"/>
    </source>
</evidence>
<evidence type="ECO:0000256" key="3">
    <source>
        <dbReference type="ARBA" id="ARBA00007947"/>
    </source>
</evidence>
<feature type="binding site" evidence="18">
    <location>
        <position position="105"/>
    </location>
    <ligand>
        <name>Mg(2+)</name>
        <dbReference type="ChEBI" id="CHEBI:18420"/>
    </ligand>
</feature>
<comment type="cofactor">
    <cofactor evidence="18">
        <name>Mg(2+)</name>
        <dbReference type="ChEBI" id="CHEBI:18420"/>
    </cofactor>
    <text evidence="18">Binds 1 Mg(2+) ion per subunit.</text>
</comment>
<dbReference type="GO" id="GO:0009252">
    <property type="term" value="P:peptidoglycan biosynthetic process"/>
    <property type="evidence" value="ECO:0007669"/>
    <property type="project" value="UniProtKB-UniRule"/>
</dbReference>
<evidence type="ECO:0000256" key="17">
    <source>
        <dbReference type="ARBA" id="ARBA00049628"/>
    </source>
</evidence>
<dbReference type="PROSITE" id="PS00101">
    <property type="entry name" value="HEXAPEP_TRANSFERASES"/>
    <property type="match status" value="1"/>
</dbReference>
<evidence type="ECO:0000256" key="16">
    <source>
        <dbReference type="ARBA" id="ARBA00048493"/>
    </source>
</evidence>
<dbReference type="EC" id="2.7.7.23" evidence="18"/>
<dbReference type="GO" id="GO:0008360">
    <property type="term" value="P:regulation of cell shape"/>
    <property type="evidence" value="ECO:0007669"/>
    <property type="project" value="UniProtKB-KW"/>
</dbReference>
<dbReference type="UniPathway" id="UPA00973"/>
<dbReference type="InterPro" id="IPR056729">
    <property type="entry name" value="GMPPB_C"/>
</dbReference>
<comment type="pathway">
    <text evidence="18">Bacterial outer membrane biogenesis; LPS lipid A biosynthesis.</text>
</comment>
<keyword evidence="4 18" id="KW-0963">Cytoplasm</keyword>
<dbReference type="Pfam" id="PF14602">
    <property type="entry name" value="Hexapep_2"/>
    <property type="match status" value="1"/>
</dbReference>
<evidence type="ECO:0000313" key="22">
    <source>
        <dbReference type="Proteomes" id="UP000252147"/>
    </source>
</evidence>
<dbReference type="GO" id="GO:0000287">
    <property type="term" value="F:magnesium ion binding"/>
    <property type="evidence" value="ECO:0007669"/>
    <property type="project" value="UniProtKB-UniRule"/>
</dbReference>
<dbReference type="InterPro" id="IPR050065">
    <property type="entry name" value="GlmU-like"/>
</dbReference>
<dbReference type="Proteomes" id="UP000252147">
    <property type="component" value="Unassembled WGS sequence"/>
</dbReference>
<comment type="catalytic activity">
    <reaction evidence="15 18">
        <text>alpha-D-glucosamine 1-phosphate + acetyl-CoA = N-acetyl-alpha-D-glucosamine 1-phosphate + CoA + H(+)</text>
        <dbReference type="Rhea" id="RHEA:13725"/>
        <dbReference type="ChEBI" id="CHEBI:15378"/>
        <dbReference type="ChEBI" id="CHEBI:57287"/>
        <dbReference type="ChEBI" id="CHEBI:57288"/>
        <dbReference type="ChEBI" id="CHEBI:57776"/>
        <dbReference type="ChEBI" id="CHEBI:58516"/>
        <dbReference type="EC" id="2.3.1.157"/>
    </reaction>
</comment>
<keyword evidence="13 18" id="KW-0012">Acyltransferase</keyword>
<comment type="subcellular location">
    <subcellularLocation>
        <location evidence="1 18">Cytoplasm</location>
    </subcellularLocation>
</comment>
<gene>
    <name evidence="18 21" type="primary">glmU</name>
    <name evidence="21" type="ORF">DBW97_00670</name>
</gene>
<keyword evidence="10 18" id="KW-0133">Cell shape</keyword>
<dbReference type="CDD" id="cd03353">
    <property type="entry name" value="LbH_GlmU_C"/>
    <property type="match status" value="1"/>
</dbReference>
<dbReference type="InterPro" id="IPR029044">
    <property type="entry name" value="Nucleotide-diphossugar_trans"/>
</dbReference>
<evidence type="ECO:0000256" key="18">
    <source>
        <dbReference type="HAMAP-Rule" id="MF_01631"/>
    </source>
</evidence>
<feature type="binding site" evidence="18">
    <location>
        <position position="351"/>
    </location>
    <ligand>
        <name>UDP-N-acetyl-alpha-D-glucosamine</name>
        <dbReference type="ChEBI" id="CHEBI:57705"/>
    </ligand>
</feature>
<evidence type="ECO:0000256" key="2">
    <source>
        <dbReference type="ARBA" id="ARBA00007707"/>
    </source>
</evidence>
<keyword evidence="12 18" id="KW-0511">Multifunctional enzyme</keyword>
<feature type="binding site" evidence="18">
    <location>
        <begin position="81"/>
        <end position="82"/>
    </location>
    <ligand>
        <name>UDP-N-acetyl-alpha-D-glucosamine</name>
        <dbReference type="ChEBI" id="CHEBI:57705"/>
    </ligand>
</feature>
<dbReference type="UniPathway" id="UPA00113">
    <property type="reaction ID" value="UER00532"/>
</dbReference>
<dbReference type="InterPro" id="IPR025877">
    <property type="entry name" value="MobA-like_NTP_Trfase"/>
</dbReference>
<comment type="caution">
    <text evidence="21">The sequence shown here is derived from an EMBL/GenBank/DDBJ whole genome shotgun (WGS) entry which is preliminary data.</text>
</comment>
<dbReference type="InterPro" id="IPR018357">
    <property type="entry name" value="Hexapep_transf_CS"/>
</dbReference>
<dbReference type="GO" id="GO:0005737">
    <property type="term" value="C:cytoplasm"/>
    <property type="evidence" value="ECO:0007669"/>
    <property type="project" value="UniProtKB-SubCell"/>
</dbReference>
<keyword evidence="8 18" id="KW-0677">Repeat</keyword>
<feature type="binding site" evidence="18">
    <location>
        <position position="440"/>
    </location>
    <ligand>
        <name>acetyl-CoA</name>
        <dbReference type="ChEBI" id="CHEBI:57288"/>
    </ligand>
</feature>
<feature type="binding site" evidence="18">
    <location>
        <position position="227"/>
    </location>
    <ligand>
        <name>Mg(2+)</name>
        <dbReference type="ChEBI" id="CHEBI:18420"/>
    </ligand>
</feature>
<dbReference type="GO" id="GO:0019134">
    <property type="term" value="F:glucosamine-1-phosphate N-acetyltransferase activity"/>
    <property type="evidence" value="ECO:0007669"/>
    <property type="project" value="UniProtKB-UniRule"/>
</dbReference>
<feature type="region of interest" description="Linker" evidence="18">
    <location>
        <begin position="230"/>
        <end position="250"/>
    </location>
</feature>
<dbReference type="AlphaFoldDB" id="A0A368BR12"/>
<feature type="binding site" evidence="18">
    <location>
        <position position="76"/>
    </location>
    <ligand>
        <name>UDP-N-acetyl-alpha-D-glucosamine</name>
        <dbReference type="ChEBI" id="CHEBI:57705"/>
    </ligand>
</feature>
<feature type="binding site" evidence="18">
    <location>
        <position position="140"/>
    </location>
    <ligand>
        <name>UDP-N-acetyl-alpha-D-glucosamine</name>
        <dbReference type="ChEBI" id="CHEBI:57705"/>
    </ligand>
</feature>
<evidence type="ECO:0000256" key="10">
    <source>
        <dbReference type="ARBA" id="ARBA00022960"/>
    </source>
</evidence>
<dbReference type="InterPro" id="IPR001451">
    <property type="entry name" value="Hexapep"/>
</dbReference>
<evidence type="ECO:0000256" key="4">
    <source>
        <dbReference type="ARBA" id="ARBA00022490"/>
    </source>
</evidence>
<keyword evidence="14 18" id="KW-0961">Cell wall biogenesis/degradation</keyword>
<dbReference type="GO" id="GO:0006048">
    <property type="term" value="P:UDP-N-acetylglucosamine biosynthetic process"/>
    <property type="evidence" value="ECO:0007669"/>
    <property type="project" value="UniProtKB-UniPathway"/>
</dbReference>
<evidence type="ECO:0000256" key="15">
    <source>
        <dbReference type="ARBA" id="ARBA00048247"/>
    </source>
</evidence>
<dbReference type="PANTHER" id="PTHR43584">
    <property type="entry name" value="NUCLEOTIDYL TRANSFERASE"/>
    <property type="match status" value="1"/>
</dbReference>
<dbReference type="Pfam" id="PF25087">
    <property type="entry name" value="GMPPB_C"/>
    <property type="match status" value="1"/>
</dbReference>
<dbReference type="SUPFAM" id="SSF51161">
    <property type="entry name" value="Trimeric LpxA-like enzymes"/>
    <property type="match status" value="1"/>
</dbReference>
<evidence type="ECO:0000256" key="13">
    <source>
        <dbReference type="ARBA" id="ARBA00023315"/>
    </source>
</evidence>
<proteinExistence type="inferred from homology"/>
<feature type="domain" description="MobA-like NTP transferase" evidence="19">
    <location>
        <begin position="5"/>
        <end position="125"/>
    </location>
</feature>
<feature type="binding site" evidence="18">
    <location>
        <position position="155"/>
    </location>
    <ligand>
        <name>UDP-N-acetyl-alpha-D-glucosamine</name>
        <dbReference type="ChEBI" id="CHEBI:57705"/>
    </ligand>
</feature>
<feature type="binding site" evidence="18">
    <location>
        <begin position="8"/>
        <end position="11"/>
    </location>
    <ligand>
        <name>UDP-N-acetyl-alpha-D-glucosamine</name>
        <dbReference type="ChEBI" id="CHEBI:57705"/>
    </ligand>
</feature>
<feature type="binding site" evidence="18">
    <location>
        <position position="333"/>
    </location>
    <ligand>
        <name>UDP-N-acetyl-alpha-D-glucosamine</name>
        <dbReference type="ChEBI" id="CHEBI:57705"/>
    </ligand>
</feature>
<comment type="function">
    <text evidence="17 18">Catalyzes the last two sequential reactions in the de novo biosynthetic pathway for UDP-N-acetylglucosamine (UDP-GlcNAc). The C-terminal domain catalyzes the transfer of acetyl group from acetyl coenzyme A to glucosamine-1-phosphate (GlcN-1-P) to produce N-acetylglucosamine-1-phosphate (GlcNAc-1-P), which is converted into UDP-GlcNAc by the transfer of uridine 5-monophosphate (from uridine 5-triphosphate), a reaction catalyzed by the N-terminal domain.</text>
</comment>
<keyword evidence="6 18" id="KW-0548">Nucleotidyltransferase</keyword>
<reference evidence="21 22" key="1">
    <citation type="journal article" date="2018" name="Microbiome">
        <title>Fine metagenomic profile of the Mediterranean stratified and mixed water columns revealed by assembly and recruitment.</title>
        <authorList>
            <person name="Haro-Moreno J.M."/>
            <person name="Lopez-Perez M."/>
            <person name="De La Torre J.R."/>
            <person name="Picazo A."/>
            <person name="Camacho A."/>
            <person name="Rodriguez-Valera F."/>
        </authorList>
    </citation>
    <scope>NUCLEOTIDE SEQUENCE [LARGE SCALE GENOMIC DNA]</scope>
    <source>
        <strain evidence="21">MED-G83</strain>
    </source>
</reference>
<feature type="active site" description="Proton acceptor" evidence="18">
    <location>
        <position position="363"/>
    </location>
</feature>
<dbReference type="EC" id="2.3.1.157" evidence="18"/>
<organism evidence="21 22">
    <name type="scientific">SAR86 cluster bacterium</name>
    <dbReference type="NCBI Taxonomy" id="2030880"/>
    <lineage>
        <taxon>Bacteria</taxon>
        <taxon>Pseudomonadati</taxon>
        <taxon>Pseudomonadota</taxon>
        <taxon>Gammaproteobacteria</taxon>
        <taxon>SAR86 cluster</taxon>
    </lineage>
</organism>
<dbReference type="Gene3D" id="2.160.10.10">
    <property type="entry name" value="Hexapeptide repeat proteins"/>
    <property type="match status" value="1"/>
</dbReference>
<comment type="similarity">
    <text evidence="3 18">In the N-terminal section; belongs to the N-acetylglucosamine-1-phosphate uridyltransferase family.</text>
</comment>
<evidence type="ECO:0000256" key="7">
    <source>
        <dbReference type="ARBA" id="ARBA00022723"/>
    </source>
</evidence>
<feature type="binding site" evidence="18">
    <location>
        <position position="22"/>
    </location>
    <ligand>
        <name>UDP-N-acetyl-alpha-D-glucosamine</name>
        <dbReference type="ChEBI" id="CHEBI:57705"/>
    </ligand>
</feature>
<evidence type="ECO:0000256" key="6">
    <source>
        <dbReference type="ARBA" id="ARBA00022695"/>
    </source>
</evidence>
<dbReference type="GO" id="GO:0000902">
    <property type="term" value="P:cell morphogenesis"/>
    <property type="evidence" value="ECO:0007669"/>
    <property type="project" value="UniProtKB-UniRule"/>
</dbReference>
<dbReference type="NCBIfam" id="TIGR01173">
    <property type="entry name" value="glmU"/>
    <property type="match status" value="1"/>
</dbReference>
<dbReference type="HAMAP" id="MF_01631">
    <property type="entry name" value="GlmU"/>
    <property type="match status" value="1"/>
</dbReference>
<evidence type="ECO:0000313" key="21">
    <source>
        <dbReference type="EMBL" id="RCL39272.1"/>
    </source>
</evidence>
<feature type="binding site" evidence="18">
    <location>
        <begin position="386"/>
        <end position="387"/>
    </location>
    <ligand>
        <name>acetyl-CoA</name>
        <dbReference type="ChEBI" id="CHEBI:57288"/>
    </ligand>
</feature>
<evidence type="ECO:0000259" key="19">
    <source>
        <dbReference type="Pfam" id="PF12804"/>
    </source>
</evidence>
<evidence type="ECO:0000256" key="9">
    <source>
        <dbReference type="ARBA" id="ARBA00022842"/>
    </source>
</evidence>
<evidence type="ECO:0000256" key="12">
    <source>
        <dbReference type="ARBA" id="ARBA00023268"/>
    </source>
</evidence>
<protein>
    <recommendedName>
        <fullName evidence="18">Bifunctional protein GlmU</fullName>
    </recommendedName>
    <domain>
        <recommendedName>
            <fullName evidence="18">UDP-N-acetylglucosamine pyrophosphorylase</fullName>
            <ecNumber evidence="18">2.7.7.23</ecNumber>
        </recommendedName>
        <alternativeName>
            <fullName evidence="18">N-acetylglucosamine-1-phosphate uridyltransferase</fullName>
        </alternativeName>
    </domain>
    <domain>
        <recommendedName>
            <fullName evidence="18">Glucosamine-1-phosphate N-acetyltransferase</fullName>
            <ecNumber evidence="18">2.3.1.157</ecNumber>
        </recommendedName>
    </domain>
</protein>
<sequence length="452" mass="49182">MSLSVVLLAAGEGKRMKTSQPKPLVMLGDMPLVQHSLNTIKKLKPSQVFLVTGHKKDEVKKYVLENNAGDYIFCEQKERLGTGHAVKQAAPYLPEKGKTLILYSDVPLLTDKTARKLIRSSARKKISILTTLLNDPKGYGRIIRSQKKDPVGIREEADASAEEKKIQEIFSGIMIVENEFLKKGLRGLVRNNKAGEYYLTDLVGYATKRELKVGSHTTTADEVLGANNKSELGHLYKALVKMNIKNAKNKGAIFKDESTCYVEGELSVGKDVRIGNNVTIKGKVRLGDGVVVESNALLSNVNIGSNSTIKDFCSIEDSKISSNVEVGPFARLRNGAVLDSSSKIGNFVEVKNSKIGTNTKANHHAYLGDAEIGKKTNIGAGTITCNYDGKNKNKTIIGDNVFVGTNSSLVAPLNIGKKSYIAAGSVITQDVPNNSLAFGRARQSTKKNWKKK</sequence>